<sequence length="112" mass="12394">MPIPNATCRRISSSSNSIPTGQPWKGCIATGGGFEHLRTTPRGLLSEEAEERLKIFGLNRLEEKQENKFLKFLGFMWNPLSWVMEAAALIAIALANSEIHLETHCEIAEPGS</sequence>
<gene>
    <name evidence="3" type="ORF">Bca52824_076308</name>
</gene>
<keyword evidence="1" id="KW-0460">Magnesium</keyword>
<dbReference type="InterPro" id="IPR004014">
    <property type="entry name" value="ATPase_P-typ_cation-transptr_N"/>
</dbReference>
<dbReference type="Gene3D" id="1.20.1110.10">
    <property type="entry name" value="Calcium-transporting ATPase, transmembrane domain"/>
    <property type="match status" value="1"/>
</dbReference>
<dbReference type="SUPFAM" id="SSF81665">
    <property type="entry name" value="Calcium ATPase, transmembrane domain M"/>
    <property type="match status" value="1"/>
</dbReference>
<evidence type="ECO:0000256" key="1">
    <source>
        <dbReference type="ARBA" id="ARBA00022842"/>
    </source>
</evidence>
<accession>A0A8X7PRD9</accession>
<evidence type="ECO:0000313" key="3">
    <source>
        <dbReference type="EMBL" id="KAG2257014.1"/>
    </source>
</evidence>
<proteinExistence type="predicted"/>
<reference evidence="3 4" key="1">
    <citation type="submission" date="2020-02" db="EMBL/GenBank/DDBJ databases">
        <authorList>
            <person name="Ma Q."/>
            <person name="Huang Y."/>
            <person name="Song X."/>
            <person name="Pei D."/>
        </authorList>
    </citation>
    <scope>NUCLEOTIDE SEQUENCE [LARGE SCALE GENOMIC DNA]</scope>
    <source>
        <strain evidence="3">Sxm20200214</strain>
        <tissue evidence="3">Leaf</tissue>
    </source>
</reference>
<dbReference type="OrthoDB" id="116380at2759"/>
<dbReference type="Pfam" id="PF00690">
    <property type="entry name" value="Cation_ATPase_N"/>
    <property type="match status" value="1"/>
</dbReference>
<protein>
    <recommendedName>
        <fullName evidence="2">Cation-transporting P-type ATPase N-terminal domain-containing protein</fullName>
    </recommendedName>
</protein>
<name>A0A8X7PRD9_BRACI</name>
<dbReference type="SMART" id="SM00831">
    <property type="entry name" value="Cation_ATPase_N"/>
    <property type="match status" value="1"/>
</dbReference>
<evidence type="ECO:0000259" key="2">
    <source>
        <dbReference type="SMART" id="SM00831"/>
    </source>
</evidence>
<dbReference type="PANTHER" id="PTHR42861">
    <property type="entry name" value="CALCIUM-TRANSPORTING ATPASE"/>
    <property type="match status" value="1"/>
</dbReference>
<dbReference type="EMBL" id="JAAMPC010000015">
    <property type="protein sequence ID" value="KAG2257014.1"/>
    <property type="molecule type" value="Genomic_DNA"/>
</dbReference>
<feature type="domain" description="Cation-transporting P-type ATPase N-terminal" evidence="2">
    <location>
        <begin position="27"/>
        <end position="96"/>
    </location>
</feature>
<dbReference type="Proteomes" id="UP000886595">
    <property type="component" value="Unassembled WGS sequence"/>
</dbReference>
<keyword evidence="4" id="KW-1185">Reference proteome</keyword>
<organism evidence="3 4">
    <name type="scientific">Brassica carinata</name>
    <name type="common">Ethiopian mustard</name>
    <name type="synonym">Abyssinian cabbage</name>
    <dbReference type="NCBI Taxonomy" id="52824"/>
    <lineage>
        <taxon>Eukaryota</taxon>
        <taxon>Viridiplantae</taxon>
        <taxon>Streptophyta</taxon>
        <taxon>Embryophyta</taxon>
        <taxon>Tracheophyta</taxon>
        <taxon>Spermatophyta</taxon>
        <taxon>Magnoliopsida</taxon>
        <taxon>eudicotyledons</taxon>
        <taxon>Gunneridae</taxon>
        <taxon>Pentapetalae</taxon>
        <taxon>rosids</taxon>
        <taxon>malvids</taxon>
        <taxon>Brassicales</taxon>
        <taxon>Brassicaceae</taxon>
        <taxon>Brassiceae</taxon>
        <taxon>Brassica</taxon>
    </lineage>
</organism>
<evidence type="ECO:0000313" key="4">
    <source>
        <dbReference type="Proteomes" id="UP000886595"/>
    </source>
</evidence>
<comment type="caution">
    <text evidence="3">The sequence shown here is derived from an EMBL/GenBank/DDBJ whole genome shotgun (WGS) entry which is preliminary data.</text>
</comment>
<dbReference type="AlphaFoldDB" id="A0A8X7PRD9"/>
<dbReference type="InterPro" id="IPR023298">
    <property type="entry name" value="ATPase_P-typ_TM_dom_sf"/>
</dbReference>